<name>E0SPA3_IGNAA</name>
<evidence type="ECO:0000256" key="1">
    <source>
        <dbReference type="ARBA" id="ARBA00004651"/>
    </source>
</evidence>
<dbReference type="InterPro" id="IPR038731">
    <property type="entry name" value="RgtA/B/C-like"/>
</dbReference>
<keyword evidence="2" id="KW-1003">Cell membrane</keyword>
<evidence type="ECO:0000313" key="11">
    <source>
        <dbReference type="Proteomes" id="UP000001304"/>
    </source>
</evidence>
<dbReference type="BioCyc" id="IAGG583356:GHAH-1201-MONOMER"/>
<dbReference type="Pfam" id="PF13231">
    <property type="entry name" value="PMT_2"/>
    <property type="match status" value="1"/>
</dbReference>
<feature type="domain" description="Glycosyltransferase RgtA/B/C/D-like" evidence="9">
    <location>
        <begin position="155"/>
        <end position="288"/>
    </location>
</feature>
<feature type="transmembrane region" description="Helical" evidence="8">
    <location>
        <begin position="297"/>
        <end position="320"/>
    </location>
</feature>
<dbReference type="PANTHER" id="PTHR33908">
    <property type="entry name" value="MANNOSYLTRANSFERASE YKCB-RELATED"/>
    <property type="match status" value="1"/>
</dbReference>
<dbReference type="HOGENOM" id="CLU_032023_0_0_2"/>
<sequence>MAVFTKSSLIYYIILIVILLVGVYLYAQQALYFEQEELSRFDQGAKGYVSDEVWYVDAARNLLRKVFGLTPRLERPRATLVYSSNEALQKALNIAPGYGIKVFSNRFSKINAIYVEANSIELLEYFARETNATDIVYGWILGDAENINNYLNVESHPPTAKYLIALVMYLFGDRPFLWRIPSIAMGFLTILFSFLVTHEITKSYELALIVSALVAVDPLTKIMSSIALLDIFVAAMTLIAIYIALRGHLKEAVVFMGFASTFKFTALLAFIPLLFLYIRDIVRKYSSKFSFIFFESIGYLMLAILSFIFFQLLISIPIIIRLGLGEWLKQSIFIAISWHLSVKCTGPTCPIASTPWEWFFGINSFPIYVDPKQGSTIVAQGLVPAYVICFVLMFFTIPYRKIDNQSRTAWYLIIGLFLGYTLLWILGSRTQYSFYAVQLTPFIYIYLVIQIYEFLNRENIIIALRSWKEILETLWNAVLAIFK</sequence>
<dbReference type="GO" id="GO:0005886">
    <property type="term" value="C:plasma membrane"/>
    <property type="evidence" value="ECO:0007669"/>
    <property type="project" value="UniProtKB-SubCell"/>
</dbReference>
<feature type="transmembrane region" description="Helical" evidence="8">
    <location>
        <begin position="226"/>
        <end position="245"/>
    </location>
</feature>
<evidence type="ECO:0000313" key="10">
    <source>
        <dbReference type="EMBL" id="ADM28030.1"/>
    </source>
</evidence>
<dbReference type="PANTHER" id="PTHR33908:SF11">
    <property type="entry name" value="MEMBRANE PROTEIN"/>
    <property type="match status" value="1"/>
</dbReference>
<evidence type="ECO:0000256" key="5">
    <source>
        <dbReference type="ARBA" id="ARBA00022692"/>
    </source>
</evidence>
<protein>
    <submittedName>
        <fullName evidence="10">Glycosyl transferase family 39</fullName>
    </submittedName>
</protein>
<comment type="subcellular location">
    <subcellularLocation>
        <location evidence="1">Cell membrane</location>
        <topology evidence="1">Multi-pass membrane protein</topology>
    </subcellularLocation>
</comment>
<reference evidence="10 11" key="1">
    <citation type="journal article" date="2010" name="Stand. Genomic Sci.">
        <title>Complete genome sequence of Ignisphaera aggregans type strain (AQ1.S1).</title>
        <authorList>
            <person name="Goker M."/>
            <person name="Held B."/>
            <person name="Lapidus A."/>
            <person name="Nolan M."/>
            <person name="Spring S."/>
            <person name="Yasawong M."/>
            <person name="Lucas S."/>
            <person name="Glavina Del Rio T."/>
            <person name="Tice H."/>
            <person name="Cheng J.F."/>
            <person name="Goodwin L."/>
            <person name="Tapia R."/>
            <person name="Pitluck S."/>
            <person name="Liolios K."/>
            <person name="Ivanova N."/>
            <person name="Mavromatis K."/>
            <person name="Mikhailova N."/>
            <person name="Pati A."/>
            <person name="Chen A."/>
            <person name="Palaniappan K."/>
            <person name="Brambilla E."/>
            <person name="Land M."/>
            <person name="Hauser L."/>
            <person name="Chang Y.J."/>
            <person name="Jeffries C.D."/>
            <person name="Brettin T."/>
            <person name="Detter J.C."/>
            <person name="Han C."/>
            <person name="Rohde M."/>
            <person name="Sikorski J."/>
            <person name="Woyke T."/>
            <person name="Bristow J."/>
            <person name="Eisen J.A."/>
            <person name="Markowitz V."/>
            <person name="Hugenholtz P."/>
            <person name="Kyrpides N.C."/>
            <person name="Klenk H.P."/>
        </authorList>
    </citation>
    <scope>NUCLEOTIDE SEQUENCE [LARGE SCALE GENOMIC DNA]</scope>
    <source>
        <strain evidence="11">DSM 17230 / JCM 13409 / AQ1.S1</strain>
    </source>
</reference>
<organism evidence="10 11">
    <name type="scientific">Ignisphaera aggregans (strain DSM 17230 / JCM 13409 / AQ1.S1)</name>
    <dbReference type="NCBI Taxonomy" id="583356"/>
    <lineage>
        <taxon>Archaea</taxon>
        <taxon>Thermoproteota</taxon>
        <taxon>Thermoprotei</taxon>
        <taxon>Desulfurococcales</taxon>
        <taxon>Desulfurococcaceae</taxon>
        <taxon>Ignisphaera</taxon>
    </lineage>
</organism>
<evidence type="ECO:0000256" key="6">
    <source>
        <dbReference type="ARBA" id="ARBA00022989"/>
    </source>
</evidence>
<keyword evidence="4 10" id="KW-0808">Transferase</keyword>
<keyword evidence="6 8" id="KW-1133">Transmembrane helix</keyword>
<evidence type="ECO:0000256" key="2">
    <source>
        <dbReference type="ARBA" id="ARBA00022475"/>
    </source>
</evidence>
<keyword evidence="3" id="KW-0328">Glycosyltransferase</keyword>
<dbReference type="KEGG" id="iag:Igag_1224"/>
<keyword evidence="11" id="KW-1185">Reference proteome</keyword>
<keyword evidence="7 8" id="KW-0472">Membrane</keyword>
<keyword evidence="5 8" id="KW-0812">Transmembrane</keyword>
<accession>E0SPA3</accession>
<feature type="transmembrane region" description="Helical" evidence="8">
    <location>
        <begin position="432"/>
        <end position="455"/>
    </location>
</feature>
<evidence type="ECO:0000256" key="8">
    <source>
        <dbReference type="SAM" id="Phobius"/>
    </source>
</evidence>
<dbReference type="EMBL" id="CP002098">
    <property type="protein sequence ID" value="ADM28030.1"/>
    <property type="molecule type" value="Genomic_DNA"/>
</dbReference>
<dbReference type="AlphaFoldDB" id="E0SPA3"/>
<feature type="transmembrane region" description="Helical" evidence="8">
    <location>
        <begin position="176"/>
        <end position="196"/>
    </location>
</feature>
<gene>
    <name evidence="10" type="ordered locus">Igag_1224</name>
</gene>
<dbReference type="STRING" id="583356.Igag_1224"/>
<feature type="transmembrane region" description="Helical" evidence="8">
    <location>
        <begin position="252"/>
        <end position="277"/>
    </location>
</feature>
<dbReference type="InterPro" id="IPR050297">
    <property type="entry name" value="LipidA_mod_glycosyltrf_83"/>
</dbReference>
<evidence type="ECO:0000256" key="4">
    <source>
        <dbReference type="ARBA" id="ARBA00022679"/>
    </source>
</evidence>
<proteinExistence type="predicted"/>
<dbReference type="GO" id="GO:0016763">
    <property type="term" value="F:pentosyltransferase activity"/>
    <property type="evidence" value="ECO:0007669"/>
    <property type="project" value="TreeGrafter"/>
</dbReference>
<dbReference type="GO" id="GO:0008610">
    <property type="term" value="P:lipid biosynthetic process"/>
    <property type="evidence" value="ECO:0007669"/>
    <property type="project" value="UniProtKB-ARBA"/>
</dbReference>
<feature type="transmembrane region" description="Helical" evidence="8">
    <location>
        <begin position="376"/>
        <end position="397"/>
    </location>
</feature>
<dbReference type="Proteomes" id="UP000001304">
    <property type="component" value="Chromosome"/>
</dbReference>
<evidence type="ECO:0000259" key="9">
    <source>
        <dbReference type="Pfam" id="PF13231"/>
    </source>
</evidence>
<evidence type="ECO:0000256" key="3">
    <source>
        <dbReference type="ARBA" id="ARBA00022676"/>
    </source>
</evidence>
<evidence type="ECO:0000256" key="7">
    <source>
        <dbReference type="ARBA" id="ARBA00023136"/>
    </source>
</evidence>
<feature type="transmembrane region" description="Helical" evidence="8">
    <location>
        <begin position="9"/>
        <end position="27"/>
    </location>
</feature>
<feature type="transmembrane region" description="Helical" evidence="8">
    <location>
        <begin position="409"/>
        <end position="426"/>
    </location>
</feature>